<dbReference type="AlphaFoldDB" id="A0A7S0DFH5"/>
<name>A0A7S0DFH5_9EUKA</name>
<reference evidence="2" key="1">
    <citation type="submission" date="2021-01" db="EMBL/GenBank/DDBJ databases">
        <authorList>
            <person name="Corre E."/>
            <person name="Pelletier E."/>
            <person name="Niang G."/>
            <person name="Scheremetjew M."/>
            <person name="Finn R."/>
            <person name="Kale V."/>
            <person name="Holt S."/>
            <person name="Cochrane G."/>
            <person name="Meng A."/>
            <person name="Brown T."/>
            <person name="Cohen L."/>
        </authorList>
    </citation>
    <scope>NUCLEOTIDE SEQUENCE</scope>
    <source>
        <strain evidence="2">CCMP2058</strain>
    </source>
</reference>
<accession>A0A7S0DFH5</accession>
<protein>
    <recommendedName>
        <fullName evidence="3">Secreted protein</fullName>
    </recommendedName>
</protein>
<organism evidence="2">
    <name type="scientific">Amorphochlora amoebiformis</name>
    <dbReference type="NCBI Taxonomy" id="1561963"/>
    <lineage>
        <taxon>Eukaryota</taxon>
        <taxon>Sar</taxon>
        <taxon>Rhizaria</taxon>
        <taxon>Cercozoa</taxon>
        <taxon>Chlorarachniophyceae</taxon>
        <taxon>Amorphochlora</taxon>
    </lineage>
</organism>
<keyword evidence="1" id="KW-0732">Signal</keyword>
<evidence type="ECO:0000313" key="2">
    <source>
        <dbReference type="EMBL" id="CAD8452594.1"/>
    </source>
</evidence>
<dbReference type="EMBL" id="HBEM01016784">
    <property type="protein sequence ID" value="CAD8452594.1"/>
    <property type="molecule type" value="Transcribed_RNA"/>
</dbReference>
<sequence>MKLVVLAICCLAVFSRAVEVTRLHPEFVAVYLNATTHYGDPKTGCMSDEVAVQIQGIKGDFCSPKCSFVKSCPTDVPSGVTATPQCALQSTTGDQYCALLCTSADDAQCGSNASCKPIQGLGICTYDD</sequence>
<feature type="chain" id="PRO_5031493712" description="Secreted protein" evidence="1">
    <location>
        <begin position="18"/>
        <end position="128"/>
    </location>
</feature>
<evidence type="ECO:0000256" key="1">
    <source>
        <dbReference type="SAM" id="SignalP"/>
    </source>
</evidence>
<feature type="signal peptide" evidence="1">
    <location>
        <begin position="1"/>
        <end position="17"/>
    </location>
</feature>
<gene>
    <name evidence="2" type="ORF">LAMO00422_LOCUS11526</name>
</gene>
<evidence type="ECO:0008006" key="3">
    <source>
        <dbReference type="Google" id="ProtNLM"/>
    </source>
</evidence>
<proteinExistence type="predicted"/>